<organism evidence="1 2">
    <name type="scientific">Mycobacterium lentiflavum</name>
    <dbReference type="NCBI Taxonomy" id="141349"/>
    <lineage>
        <taxon>Bacteria</taxon>
        <taxon>Bacillati</taxon>
        <taxon>Actinomycetota</taxon>
        <taxon>Actinomycetes</taxon>
        <taxon>Mycobacteriales</taxon>
        <taxon>Mycobacteriaceae</taxon>
        <taxon>Mycobacterium</taxon>
        <taxon>Mycobacterium simiae complex</taxon>
    </lineage>
</organism>
<dbReference type="RefSeq" id="WP_090601417.1">
    <property type="nucleotide sequence ID" value="NZ_CTEE01000001.1"/>
</dbReference>
<dbReference type="AlphaFoldDB" id="A0A0E4GX53"/>
<name>A0A0E4GX53_MYCLN</name>
<evidence type="ECO:0000313" key="2">
    <source>
        <dbReference type="Proteomes" id="UP000199251"/>
    </source>
</evidence>
<proteinExistence type="predicted"/>
<accession>A0A0E4GX53</accession>
<reference evidence="1 2" key="1">
    <citation type="submission" date="2015-03" db="EMBL/GenBank/DDBJ databases">
        <authorList>
            <person name="Urmite Genomes"/>
        </authorList>
    </citation>
    <scope>NUCLEOTIDE SEQUENCE [LARGE SCALE GENOMIC DNA]</scope>
    <source>
        <strain evidence="1 2">CSUR P1491</strain>
    </source>
</reference>
<dbReference type="EMBL" id="CTEE01000001">
    <property type="protein sequence ID" value="CQD11957.1"/>
    <property type="molecule type" value="Genomic_DNA"/>
</dbReference>
<sequence length="174" mass="18824">MTEAGGPNLADDKEKSAPAVPTINLVVEFYSRPDPTLQDLISVANLGAGVAVTLYLPWGVVSGHVEANNEFFASAARSIRGEAENTGDENFASMAEAIAGRTFDPWAARVSEDDRLADAIHQGYDLTTFITLTHVQAFLGDSWNQPLQHEYLRVRLNSVTAWAYGMVRGSVPGE</sequence>
<protein>
    <submittedName>
        <fullName evidence="1">Uncharacterized protein</fullName>
    </submittedName>
</protein>
<dbReference type="OrthoDB" id="4733174at2"/>
<evidence type="ECO:0000313" key="1">
    <source>
        <dbReference type="EMBL" id="CQD11957.1"/>
    </source>
</evidence>
<gene>
    <name evidence="1" type="ORF">BN1232_02257</name>
</gene>
<dbReference type="Proteomes" id="UP000199251">
    <property type="component" value="Unassembled WGS sequence"/>
</dbReference>